<dbReference type="InterPro" id="IPR000086">
    <property type="entry name" value="NUDIX_hydrolase_dom"/>
</dbReference>
<dbReference type="SUPFAM" id="SSF55811">
    <property type="entry name" value="Nudix"/>
    <property type="match status" value="1"/>
</dbReference>
<feature type="domain" description="Nudix hydrolase" evidence="3">
    <location>
        <begin position="28"/>
        <end position="170"/>
    </location>
</feature>
<evidence type="ECO:0000256" key="2">
    <source>
        <dbReference type="RuleBase" id="RU003476"/>
    </source>
</evidence>
<dbReference type="EMBL" id="JAFREP010000008">
    <property type="protein sequence ID" value="MBO1319006.1"/>
    <property type="molecule type" value="Genomic_DNA"/>
</dbReference>
<evidence type="ECO:0000259" key="3">
    <source>
        <dbReference type="PROSITE" id="PS51462"/>
    </source>
</evidence>
<reference evidence="4" key="1">
    <citation type="submission" date="2021-03" db="EMBL/GenBank/DDBJ databases">
        <authorList>
            <person name="Wang G."/>
        </authorList>
    </citation>
    <scope>NUCLEOTIDE SEQUENCE</scope>
    <source>
        <strain evidence="4">KCTC 12899</strain>
    </source>
</reference>
<gene>
    <name evidence="4" type="ORF">J3U88_11105</name>
</gene>
<comment type="caution">
    <text evidence="4">The sequence shown here is derived from an EMBL/GenBank/DDBJ whole genome shotgun (WGS) entry which is preliminary data.</text>
</comment>
<dbReference type="InterPro" id="IPR020476">
    <property type="entry name" value="Nudix_hydrolase"/>
</dbReference>
<evidence type="ECO:0000313" key="4">
    <source>
        <dbReference type="EMBL" id="MBO1319006.1"/>
    </source>
</evidence>
<dbReference type="InterPro" id="IPR020084">
    <property type="entry name" value="NUDIX_hydrolase_CS"/>
</dbReference>
<dbReference type="InterPro" id="IPR015797">
    <property type="entry name" value="NUDIX_hydrolase-like_dom_sf"/>
</dbReference>
<dbReference type="PROSITE" id="PS51462">
    <property type="entry name" value="NUDIX"/>
    <property type="match status" value="1"/>
</dbReference>
<dbReference type="Proteomes" id="UP000664417">
    <property type="component" value="Unassembled WGS sequence"/>
</dbReference>
<dbReference type="PROSITE" id="PS00893">
    <property type="entry name" value="NUDIX_BOX"/>
    <property type="match status" value="1"/>
</dbReference>
<dbReference type="PANTHER" id="PTHR21340">
    <property type="entry name" value="DIADENOSINE 5,5-P1,P4-TETRAPHOSPHATE PYROPHOSPHOHYDROLASE MUTT"/>
    <property type="match status" value="1"/>
</dbReference>
<protein>
    <submittedName>
        <fullName evidence="4">NUDIX domain-containing protein</fullName>
    </submittedName>
</protein>
<sequence length="182" mass="20699">MMKSAKPLEFREPRVADRVEPLCRGVGPFRPNAAALIVRRIDGRIETLMGERLGMPGVLHWPQGGIEEGETPEEALQREVAEEIGVAGVDLLYRFPFGLRYRFPESMGEKFYPRVGQEQTYFIVTLRDGDPPCLERVAEPEFRYVAWLPLSDAAEAAVWFKRPLYETVIDHALSVLPDLLSR</sequence>
<proteinExistence type="inferred from homology"/>
<dbReference type="GO" id="GO:0006754">
    <property type="term" value="P:ATP biosynthetic process"/>
    <property type="evidence" value="ECO:0007669"/>
    <property type="project" value="TreeGrafter"/>
</dbReference>
<keyword evidence="5" id="KW-1185">Reference proteome</keyword>
<dbReference type="GO" id="GO:0006167">
    <property type="term" value="P:AMP biosynthetic process"/>
    <property type="evidence" value="ECO:0007669"/>
    <property type="project" value="TreeGrafter"/>
</dbReference>
<dbReference type="PRINTS" id="PR00502">
    <property type="entry name" value="NUDIXFAMILY"/>
</dbReference>
<evidence type="ECO:0000256" key="1">
    <source>
        <dbReference type="ARBA" id="ARBA00022801"/>
    </source>
</evidence>
<evidence type="ECO:0000313" key="5">
    <source>
        <dbReference type="Proteomes" id="UP000664417"/>
    </source>
</evidence>
<dbReference type="GO" id="GO:0004081">
    <property type="term" value="F:bis(5'-nucleosyl)-tetraphosphatase (asymmetrical) activity"/>
    <property type="evidence" value="ECO:0007669"/>
    <property type="project" value="TreeGrafter"/>
</dbReference>
<organism evidence="4 5">
    <name type="scientific">Acanthopleuribacter pedis</name>
    <dbReference type="NCBI Taxonomy" id="442870"/>
    <lineage>
        <taxon>Bacteria</taxon>
        <taxon>Pseudomonadati</taxon>
        <taxon>Acidobacteriota</taxon>
        <taxon>Holophagae</taxon>
        <taxon>Acanthopleuribacterales</taxon>
        <taxon>Acanthopleuribacteraceae</taxon>
        <taxon>Acanthopleuribacter</taxon>
    </lineage>
</organism>
<comment type="similarity">
    <text evidence="2">Belongs to the Nudix hydrolase family.</text>
</comment>
<name>A0A8J7Q6G0_9BACT</name>
<keyword evidence="1 2" id="KW-0378">Hydrolase</keyword>
<accession>A0A8J7Q6G0</accession>
<dbReference type="InterPro" id="IPR051325">
    <property type="entry name" value="Nudix_hydrolase_domain"/>
</dbReference>
<dbReference type="Pfam" id="PF00293">
    <property type="entry name" value="NUDIX"/>
    <property type="match status" value="1"/>
</dbReference>
<dbReference type="Gene3D" id="3.90.79.10">
    <property type="entry name" value="Nucleoside Triphosphate Pyrophosphohydrolase"/>
    <property type="match status" value="1"/>
</dbReference>
<dbReference type="AlphaFoldDB" id="A0A8J7Q6G0"/>
<dbReference type="PANTHER" id="PTHR21340:SF0">
    <property type="entry name" value="BIS(5'-NUCLEOSYL)-TETRAPHOSPHATASE [ASYMMETRICAL]"/>
    <property type="match status" value="1"/>
</dbReference>